<evidence type="ECO:0000259" key="13">
    <source>
        <dbReference type="PROSITE" id="PS51721"/>
    </source>
</evidence>
<evidence type="ECO:0000256" key="1">
    <source>
        <dbReference type="ARBA" id="ARBA00022490"/>
    </source>
</evidence>
<name>A0A4R3L6B6_9BACL</name>
<keyword evidence="4 10" id="KW-0699">rRNA-binding</keyword>
<dbReference type="NCBIfam" id="TIGR00157">
    <property type="entry name" value="ribosome small subunit-dependent GTPase A"/>
    <property type="match status" value="1"/>
</dbReference>
<dbReference type="PROSITE" id="PS51721">
    <property type="entry name" value="G_CP"/>
    <property type="match status" value="1"/>
</dbReference>
<keyword evidence="8 10" id="KW-0694">RNA-binding</keyword>
<dbReference type="AlphaFoldDB" id="A0A4R3L6B6"/>
<comment type="function">
    <text evidence="10">One of several proteins that assist in the late maturation steps of the functional core of the 30S ribosomal subunit. Helps release RbfA from mature subunits. May play a role in the assembly of ribosomal proteins into the subunit. Circularly permuted GTPase that catalyzes slow GTP hydrolysis, GTPase activity is stimulated by the 30S ribosomal subunit.</text>
</comment>
<protein>
    <recommendedName>
        <fullName evidence="10">Small ribosomal subunit biogenesis GTPase RsgA</fullName>
        <ecNumber evidence="10">3.6.1.-</ecNumber>
    </recommendedName>
</protein>
<evidence type="ECO:0000256" key="3">
    <source>
        <dbReference type="ARBA" id="ARBA00022723"/>
    </source>
</evidence>
<proteinExistence type="inferred from homology"/>
<evidence type="ECO:0000256" key="10">
    <source>
        <dbReference type="HAMAP-Rule" id="MF_01820"/>
    </source>
</evidence>
<dbReference type="GO" id="GO:0005737">
    <property type="term" value="C:cytoplasm"/>
    <property type="evidence" value="ECO:0007669"/>
    <property type="project" value="UniProtKB-SubCell"/>
</dbReference>
<feature type="domain" description="CP-type G" evidence="13">
    <location>
        <begin position="102"/>
        <end position="259"/>
    </location>
</feature>
<sequence length="356" mass="40199">MNLLSYGWNQQVEQFANETTSQGLEVGRILLEHKRLYRVMTKHGEVLAPVSGRFRYESLDRIDFPCVGDWVALTVQADEQKGTIHSIMPRGSQFTRKAAGTSNDVQLVATNVDTVFLVHALNQDFNLRRLERYLVMTWESGASPVIVLSKSDLCDDVEEKRNQVEAIAISAPIHVISAEFGVGLEKLYDYLKPGQTIALLGSSGVGKSTLSNKLIGKEHLAVQTIREQDGKGKHTTTHRELVPLPQGGCIIDTPGMRELQLWESDTGLDSTFQDIDVISKACRFMNCSHQNEPGCAVQVAIQEGSLTQERFASYLKLQRELAFFERKGNKRLQSEEKSRWKKQTKRYSQYKKHKNK</sequence>
<comment type="cofactor">
    <cofactor evidence="10">
        <name>Zn(2+)</name>
        <dbReference type="ChEBI" id="CHEBI:29105"/>
    </cofactor>
    <text evidence="10">Binds 1 zinc ion per subunit.</text>
</comment>
<keyword evidence="9 10" id="KW-0342">GTP-binding</keyword>
<dbReference type="PROSITE" id="PS50936">
    <property type="entry name" value="ENGC_GTPASE"/>
    <property type="match status" value="1"/>
</dbReference>
<reference evidence="14 15" key="1">
    <citation type="submission" date="2019-03" db="EMBL/GenBank/DDBJ databases">
        <title>Genomic Encyclopedia of Type Strains, Phase IV (KMG-IV): sequencing the most valuable type-strain genomes for metagenomic binning, comparative biology and taxonomic classification.</title>
        <authorList>
            <person name="Goeker M."/>
        </authorList>
    </citation>
    <scope>NUCLEOTIDE SEQUENCE [LARGE SCALE GENOMIC DNA]</scope>
    <source>
        <strain evidence="14 15">DSM 45707</strain>
    </source>
</reference>
<dbReference type="Pfam" id="PF03193">
    <property type="entry name" value="RsgA_GTPase"/>
    <property type="match status" value="1"/>
</dbReference>
<dbReference type="SUPFAM" id="SSF52540">
    <property type="entry name" value="P-loop containing nucleoside triphosphate hydrolases"/>
    <property type="match status" value="1"/>
</dbReference>
<dbReference type="InterPro" id="IPR010914">
    <property type="entry name" value="RsgA_GTPase_dom"/>
</dbReference>
<keyword evidence="15" id="KW-1185">Reference proteome</keyword>
<keyword evidence="2 10" id="KW-0690">Ribosome biogenesis</keyword>
<evidence type="ECO:0000256" key="8">
    <source>
        <dbReference type="ARBA" id="ARBA00022884"/>
    </source>
</evidence>
<evidence type="ECO:0000259" key="12">
    <source>
        <dbReference type="PROSITE" id="PS50936"/>
    </source>
</evidence>
<evidence type="ECO:0000256" key="11">
    <source>
        <dbReference type="SAM" id="MobiDB-lite"/>
    </source>
</evidence>
<evidence type="ECO:0000313" key="14">
    <source>
        <dbReference type="EMBL" id="TCS94608.1"/>
    </source>
</evidence>
<dbReference type="InterPro" id="IPR030378">
    <property type="entry name" value="G_CP_dom"/>
</dbReference>
<comment type="similarity">
    <text evidence="10">Belongs to the TRAFAC class YlqF/YawG GTPase family. RsgA subfamily.</text>
</comment>
<evidence type="ECO:0000256" key="9">
    <source>
        <dbReference type="ARBA" id="ARBA00023134"/>
    </source>
</evidence>
<keyword evidence="7 10" id="KW-0862">Zinc</keyword>
<dbReference type="EMBL" id="SMAG01000003">
    <property type="protein sequence ID" value="TCS94608.1"/>
    <property type="molecule type" value="Genomic_DNA"/>
</dbReference>
<keyword evidence="6 10" id="KW-0378">Hydrolase</keyword>
<keyword evidence="1 10" id="KW-0963">Cytoplasm</keyword>
<dbReference type="InterPro" id="IPR004881">
    <property type="entry name" value="Ribosome_biogen_GTPase_RsgA"/>
</dbReference>
<feature type="binding site" evidence="10">
    <location>
        <position position="295"/>
    </location>
    <ligand>
        <name>Zn(2+)</name>
        <dbReference type="ChEBI" id="CHEBI:29105"/>
    </ligand>
</feature>
<feature type="binding site" evidence="10">
    <location>
        <position position="289"/>
    </location>
    <ligand>
        <name>Zn(2+)</name>
        <dbReference type="ChEBI" id="CHEBI:29105"/>
    </ligand>
</feature>
<dbReference type="GO" id="GO:0003924">
    <property type="term" value="F:GTPase activity"/>
    <property type="evidence" value="ECO:0007669"/>
    <property type="project" value="UniProtKB-UniRule"/>
</dbReference>
<dbReference type="HAMAP" id="MF_01820">
    <property type="entry name" value="GTPase_RsgA"/>
    <property type="match status" value="1"/>
</dbReference>
<dbReference type="RefSeq" id="WP_131924003.1">
    <property type="nucleotide sequence ID" value="NZ_SMAG01000003.1"/>
</dbReference>
<keyword evidence="3 10" id="KW-0479">Metal-binding</keyword>
<feature type="binding site" evidence="10">
    <location>
        <begin position="201"/>
        <end position="209"/>
    </location>
    <ligand>
        <name>GTP</name>
        <dbReference type="ChEBI" id="CHEBI:37565"/>
    </ligand>
</feature>
<evidence type="ECO:0000256" key="4">
    <source>
        <dbReference type="ARBA" id="ARBA00022730"/>
    </source>
</evidence>
<dbReference type="EC" id="3.6.1.-" evidence="10"/>
<dbReference type="InterPro" id="IPR012340">
    <property type="entry name" value="NA-bd_OB-fold"/>
</dbReference>
<dbReference type="PANTHER" id="PTHR32120:SF10">
    <property type="entry name" value="SMALL RIBOSOMAL SUBUNIT BIOGENESIS GTPASE RSGA"/>
    <property type="match status" value="1"/>
</dbReference>
<comment type="subunit">
    <text evidence="10">Monomer. Associates with 30S ribosomal subunit, binds 16S rRNA.</text>
</comment>
<feature type="binding site" evidence="10">
    <location>
        <begin position="149"/>
        <end position="152"/>
    </location>
    <ligand>
        <name>GTP</name>
        <dbReference type="ChEBI" id="CHEBI:37565"/>
    </ligand>
</feature>
<organism evidence="14 15">
    <name type="scientific">Hazenella coriacea</name>
    <dbReference type="NCBI Taxonomy" id="1179467"/>
    <lineage>
        <taxon>Bacteria</taxon>
        <taxon>Bacillati</taxon>
        <taxon>Bacillota</taxon>
        <taxon>Bacilli</taxon>
        <taxon>Bacillales</taxon>
        <taxon>Thermoactinomycetaceae</taxon>
        <taxon>Hazenella</taxon>
    </lineage>
</organism>
<evidence type="ECO:0000256" key="2">
    <source>
        <dbReference type="ARBA" id="ARBA00022517"/>
    </source>
</evidence>
<dbReference type="OrthoDB" id="9809485at2"/>
<evidence type="ECO:0000313" key="15">
    <source>
        <dbReference type="Proteomes" id="UP000294937"/>
    </source>
</evidence>
<feature type="binding site" evidence="10">
    <location>
        <position position="282"/>
    </location>
    <ligand>
        <name>Zn(2+)</name>
        <dbReference type="ChEBI" id="CHEBI:29105"/>
    </ligand>
</feature>
<dbReference type="GO" id="GO:0019843">
    <property type="term" value="F:rRNA binding"/>
    <property type="evidence" value="ECO:0007669"/>
    <property type="project" value="UniProtKB-KW"/>
</dbReference>
<dbReference type="SUPFAM" id="SSF50249">
    <property type="entry name" value="Nucleic acid-binding proteins"/>
    <property type="match status" value="1"/>
</dbReference>
<feature type="domain" description="EngC GTPase" evidence="12">
    <location>
        <begin position="110"/>
        <end position="257"/>
    </location>
</feature>
<dbReference type="Gene3D" id="1.10.40.50">
    <property type="entry name" value="Probable gtpase engc, domain 3"/>
    <property type="match status" value="1"/>
</dbReference>
<dbReference type="PANTHER" id="PTHR32120">
    <property type="entry name" value="SMALL RIBOSOMAL SUBUNIT BIOGENESIS GTPASE RSGA"/>
    <property type="match status" value="1"/>
</dbReference>
<accession>A0A4R3L6B6</accession>
<dbReference type="GO" id="GO:0046872">
    <property type="term" value="F:metal ion binding"/>
    <property type="evidence" value="ECO:0007669"/>
    <property type="project" value="UniProtKB-KW"/>
</dbReference>
<keyword evidence="5 10" id="KW-0547">Nucleotide-binding</keyword>
<feature type="compositionally biased region" description="Basic residues" evidence="11">
    <location>
        <begin position="339"/>
        <end position="356"/>
    </location>
</feature>
<dbReference type="GO" id="GO:0042274">
    <property type="term" value="P:ribosomal small subunit biogenesis"/>
    <property type="evidence" value="ECO:0007669"/>
    <property type="project" value="UniProtKB-UniRule"/>
</dbReference>
<dbReference type="Gene3D" id="2.40.50.140">
    <property type="entry name" value="Nucleic acid-binding proteins"/>
    <property type="match status" value="1"/>
</dbReference>
<dbReference type="InterPro" id="IPR027417">
    <property type="entry name" value="P-loop_NTPase"/>
</dbReference>
<feature type="region of interest" description="Disordered" evidence="11">
    <location>
        <begin position="331"/>
        <end position="356"/>
    </location>
</feature>
<dbReference type="Proteomes" id="UP000294937">
    <property type="component" value="Unassembled WGS sequence"/>
</dbReference>
<dbReference type="GO" id="GO:0005525">
    <property type="term" value="F:GTP binding"/>
    <property type="evidence" value="ECO:0007669"/>
    <property type="project" value="UniProtKB-UniRule"/>
</dbReference>
<comment type="caution">
    <text evidence="14">The sequence shown here is derived from an EMBL/GenBank/DDBJ whole genome shotgun (WGS) entry which is preliminary data.</text>
</comment>
<comment type="subcellular location">
    <subcellularLocation>
        <location evidence="10">Cytoplasm</location>
    </subcellularLocation>
</comment>
<dbReference type="CDD" id="cd01854">
    <property type="entry name" value="YjeQ_EngC"/>
    <property type="match status" value="1"/>
</dbReference>
<dbReference type="Gene3D" id="3.40.50.300">
    <property type="entry name" value="P-loop containing nucleotide triphosphate hydrolases"/>
    <property type="match status" value="1"/>
</dbReference>
<gene>
    <name evidence="10" type="primary">rsgA</name>
    <name evidence="14" type="ORF">EDD58_10320</name>
</gene>
<feature type="binding site" evidence="10">
    <location>
        <position position="287"/>
    </location>
    <ligand>
        <name>Zn(2+)</name>
        <dbReference type="ChEBI" id="CHEBI:29105"/>
    </ligand>
</feature>
<evidence type="ECO:0000256" key="6">
    <source>
        <dbReference type="ARBA" id="ARBA00022801"/>
    </source>
</evidence>
<evidence type="ECO:0000256" key="5">
    <source>
        <dbReference type="ARBA" id="ARBA00022741"/>
    </source>
</evidence>
<evidence type="ECO:0000256" key="7">
    <source>
        <dbReference type="ARBA" id="ARBA00022833"/>
    </source>
</evidence>